<feature type="domain" description="Glycosyl hydrolase family 36 C-terminal" evidence="7">
    <location>
        <begin position="649"/>
        <end position="726"/>
    </location>
</feature>
<dbReference type="Gene3D" id="2.70.98.60">
    <property type="entry name" value="alpha-galactosidase from lactobacil brevis"/>
    <property type="match status" value="1"/>
</dbReference>
<dbReference type="PANTHER" id="PTHR43053:SF3">
    <property type="entry name" value="ALPHA-GALACTOSIDASE C-RELATED"/>
    <property type="match status" value="1"/>
</dbReference>
<evidence type="ECO:0000259" key="8">
    <source>
        <dbReference type="Pfam" id="PF16875"/>
    </source>
</evidence>
<dbReference type="CDD" id="cd14791">
    <property type="entry name" value="GH36"/>
    <property type="match status" value="1"/>
</dbReference>
<evidence type="ECO:0000256" key="3">
    <source>
        <dbReference type="ARBA" id="ARBA00012755"/>
    </source>
</evidence>
<reference evidence="9 10" key="1">
    <citation type="submission" date="2023-03" db="EMBL/GenBank/DDBJ databases">
        <title>Draft genome sequence of the bacteria which degrade cell wall of Tricholomamatutake.</title>
        <authorList>
            <person name="Konishi Y."/>
            <person name="Fukuta Y."/>
            <person name="Shirasaka N."/>
        </authorList>
    </citation>
    <scope>NUCLEOTIDE SEQUENCE [LARGE SCALE GENOMIC DNA]</scope>
    <source>
        <strain evidence="10">mu1</strain>
    </source>
</reference>
<accession>A0ABQ6GGL9</accession>
<keyword evidence="5 6" id="KW-0326">Glycosidase</keyword>
<dbReference type="InterPro" id="IPR013780">
    <property type="entry name" value="Glyco_hydro_b"/>
</dbReference>
<dbReference type="Pfam" id="PF16875">
    <property type="entry name" value="Glyco_hydro_36N"/>
    <property type="match status" value="1"/>
</dbReference>
<dbReference type="PANTHER" id="PTHR43053">
    <property type="entry name" value="GLYCOSIDASE FAMILY 31"/>
    <property type="match status" value="1"/>
</dbReference>
<sequence length="730" mass="83014">MAIFYNEESRLFHLQSKNTSYAFKILKQGYPAHIYWGKKVRGLQLDRLLQIKERASFSPNPDQNQLDLSLDALPQEYPSYGATDFRSPAYQVKLPNGSTILELTYHSHEIFNGKKKLEGLPAVYVESDSEAQTLELTLKDDLTGLTAVLSYTVFEELDAITRSVKFINAGEMTLDLQRALSMSVDFVHDRFEMLQLSGAWARERYVHKRKLVPGMQSVESRRGSSSHMQNPFLALLSDGATEETGDVYGVNLVYSGSFVAGVEVDQYHSSRLFIGINPFDFNWKLEAGAEFQTPEAVMVFSPEGLGGMSRIYHELYRTRLVRGEFRDKTRPILVNNWEATYFNFNAEKIEAIATAGKELGIEMFVLDDGWFGKRNADTTSLGDWFVDKNKLPNGLEDLVDRVKRLDMQFGLWFEPEMVSPESELYKAHPDWCLHVEGRRRSQGRNQLILDYSRQDVRDYIVKTVSDILSSAPITYVKWDMNRNMTEIGSALLPADRQRETAHRYMLGLYEVLEKITSSFPHILFESCSGGGGRFDPGMLYYMPQTWTSDNTDAVSRLKIQYGTSIVYPISTMGAHVSAIPNHQVGRKASLETRGNVALSGNFGYELDLTVFTEEEKEAVKEQVALYKEVRPLVQFGDFYRLLSPFEGNETAWMFVSKDKSEAFVVYVSVLQEANPKLDRFRLKGLDPNQDYELVGEEGAYGGDELMNAGLQAPLFHGDYASKVFRFRTVK</sequence>
<comment type="catalytic activity">
    <reaction evidence="1 6">
        <text>Hydrolysis of terminal, non-reducing alpha-D-galactose residues in alpha-D-galactosides, including galactose oligosaccharides, galactomannans and galactolipids.</text>
        <dbReference type="EC" id="3.2.1.22"/>
    </reaction>
</comment>
<dbReference type="InterPro" id="IPR050985">
    <property type="entry name" value="Alpha-glycosidase_related"/>
</dbReference>
<evidence type="ECO:0000256" key="5">
    <source>
        <dbReference type="ARBA" id="ARBA00023295"/>
    </source>
</evidence>
<dbReference type="EMBL" id="BSSQ01000013">
    <property type="protein sequence ID" value="GLX68751.1"/>
    <property type="molecule type" value="Genomic_DNA"/>
</dbReference>
<dbReference type="InterPro" id="IPR017853">
    <property type="entry name" value="GH"/>
</dbReference>
<gene>
    <name evidence="9" type="ORF">MU1_30960</name>
</gene>
<dbReference type="Proteomes" id="UP001157114">
    <property type="component" value="Unassembled WGS sequence"/>
</dbReference>
<name>A0ABQ6GGL9_9BACL</name>
<dbReference type="InterPro" id="IPR013785">
    <property type="entry name" value="Aldolase_TIM"/>
</dbReference>
<dbReference type="Pfam" id="PF16874">
    <property type="entry name" value="Glyco_hydro_36C"/>
    <property type="match status" value="1"/>
</dbReference>
<keyword evidence="10" id="KW-1185">Reference proteome</keyword>
<proteinExistence type="inferred from homology"/>
<evidence type="ECO:0000256" key="1">
    <source>
        <dbReference type="ARBA" id="ARBA00001255"/>
    </source>
</evidence>
<dbReference type="InterPro" id="IPR031704">
    <property type="entry name" value="Glyco_hydro_36_N"/>
</dbReference>
<comment type="similarity">
    <text evidence="2">Belongs to the glycosyl hydrolase 36 family.</text>
</comment>
<dbReference type="PRINTS" id="PR00743">
    <property type="entry name" value="GLHYDRLASE36"/>
</dbReference>
<dbReference type="Gene3D" id="2.60.40.1180">
    <property type="entry name" value="Golgi alpha-mannosidase II"/>
    <property type="match status" value="1"/>
</dbReference>
<evidence type="ECO:0000259" key="7">
    <source>
        <dbReference type="Pfam" id="PF16874"/>
    </source>
</evidence>
<dbReference type="InterPro" id="IPR031705">
    <property type="entry name" value="Glyco_hydro_36_C"/>
</dbReference>
<organism evidence="9 10">
    <name type="scientific">Paenibacillus glycanilyticus</name>
    <dbReference type="NCBI Taxonomy" id="126569"/>
    <lineage>
        <taxon>Bacteria</taxon>
        <taxon>Bacillati</taxon>
        <taxon>Bacillota</taxon>
        <taxon>Bacilli</taxon>
        <taxon>Bacillales</taxon>
        <taxon>Paenibacillaceae</taxon>
        <taxon>Paenibacillus</taxon>
    </lineage>
</organism>
<evidence type="ECO:0000313" key="9">
    <source>
        <dbReference type="EMBL" id="GLX68751.1"/>
    </source>
</evidence>
<dbReference type="SUPFAM" id="SSF51445">
    <property type="entry name" value="(Trans)glycosidases"/>
    <property type="match status" value="1"/>
</dbReference>
<dbReference type="Pfam" id="PF02065">
    <property type="entry name" value="Melibiase"/>
    <property type="match status" value="1"/>
</dbReference>
<evidence type="ECO:0000256" key="2">
    <source>
        <dbReference type="ARBA" id="ARBA00006202"/>
    </source>
</evidence>
<evidence type="ECO:0000256" key="4">
    <source>
        <dbReference type="ARBA" id="ARBA00022801"/>
    </source>
</evidence>
<dbReference type="EC" id="3.2.1.22" evidence="3 6"/>
<keyword evidence="4 6" id="KW-0378">Hydrolase</keyword>
<dbReference type="PIRSF" id="PIRSF005536">
    <property type="entry name" value="Agal"/>
    <property type="match status" value="1"/>
</dbReference>
<dbReference type="Gene3D" id="3.20.20.70">
    <property type="entry name" value="Aldolase class I"/>
    <property type="match status" value="1"/>
</dbReference>
<comment type="caution">
    <text evidence="9">The sequence shown here is derived from an EMBL/GenBank/DDBJ whole genome shotgun (WGS) entry which is preliminary data.</text>
</comment>
<dbReference type="InterPro" id="IPR002252">
    <property type="entry name" value="Glyco_hydro_36"/>
</dbReference>
<dbReference type="InterPro" id="IPR038417">
    <property type="entry name" value="Alpga-gal_N_sf"/>
</dbReference>
<protein>
    <recommendedName>
        <fullName evidence="3 6">Alpha-galactosidase</fullName>
        <ecNumber evidence="3 6">3.2.1.22</ecNumber>
    </recommendedName>
</protein>
<dbReference type="InterPro" id="IPR000111">
    <property type="entry name" value="Glyco_hydro_27/36_CS"/>
</dbReference>
<evidence type="ECO:0000256" key="6">
    <source>
        <dbReference type="PIRNR" id="PIRNR005536"/>
    </source>
</evidence>
<feature type="domain" description="Glycosyl hydrolase family 36 N-terminal" evidence="8">
    <location>
        <begin position="29"/>
        <end position="286"/>
    </location>
</feature>
<dbReference type="PROSITE" id="PS00512">
    <property type="entry name" value="ALPHA_GALACTOSIDASE"/>
    <property type="match status" value="1"/>
</dbReference>
<evidence type="ECO:0000313" key="10">
    <source>
        <dbReference type="Proteomes" id="UP001157114"/>
    </source>
</evidence>
<dbReference type="RefSeq" id="WP_284239508.1">
    <property type="nucleotide sequence ID" value="NZ_BSSQ01000013.1"/>
</dbReference>